<dbReference type="InterPro" id="IPR002347">
    <property type="entry name" value="SDR_fam"/>
</dbReference>
<dbReference type="EMBL" id="JBHSKT010000004">
    <property type="protein sequence ID" value="MFC5270537.1"/>
    <property type="molecule type" value="Genomic_DNA"/>
</dbReference>
<evidence type="ECO:0000313" key="5">
    <source>
        <dbReference type="Proteomes" id="UP001596161"/>
    </source>
</evidence>
<dbReference type="PANTHER" id="PTHR44196">
    <property type="entry name" value="DEHYDROGENASE/REDUCTASE SDR FAMILY MEMBER 7B"/>
    <property type="match status" value="1"/>
</dbReference>
<sequence>MKKATVLITGASGGIGEELARIFARNGFDLVLVARNEDKLQQLAKEFSTQFHTTNTVLPTDLVQPSAPQQLFETLKTKNIPVQILVNNAGFGEYGYFEEISLQRQLDMMQLNMTVVVYLSKLFLDQLPKNTEGKILNVASTAAFQPGPLMAVYYATKAFVLSFSEAIANELKARRVTVTALCPGPTETGFEQQANLGGSDLFAGNIASPQEVAEAGYEGLMAGKTVVIPGIKNKALALSSRFAPRDLVTRIVRYMQEKR</sequence>
<dbReference type="PRINTS" id="PR00081">
    <property type="entry name" value="GDHRDH"/>
</dbReference>
<dbReference type="GO" id="GO:0016491">
    <property type="term" value="F:oxidoreductase activity"/>
    <property type="evidence" value="ECO:0007669"/>
    <property type="project" value="UniProtKB-KW"/>
</dbReference>
<accession>A0ABW0E839</accession>
<comment type="similarity">
    <text evidence="1 3">Belongs to the short-chain dehydrogenases/reductases (SDR) family.</text>
</comment>
<gene>
    <name evidence="4" type="ORF">ACFPIB_07965</name>
</gene>
<comment type="caution">
    <text evidence="4">The sequence shown here is derived from an EMBL/GenBank/DDBJ whole genome shotgun (WGS) entry which is preliminary data.</text>
</comment>
<proteinExistence type="inferred from homology"/>
<evidence type="ECO:0000256" key="1">
    <source>
        <dbReference type="ARBA" id="ARBA00006484"/>
    </source>
</evidence>
<evidence type="ECO:0000256" key="2">
    <source>
        <dbReference type="ARBA" id="ARBA00023002"/>
    </source>
</evidence>
<dbReference type="CDD" id="cd05233">
    <property type="entry name" value="SDR_c"/>
    <property type="match status" value="1"/>
</dbReference>
<dbReference type="Gene3D" id="3.40.50.720">
    <property type="entry name" value="NAD(P)-binding Rossmann-like Domain"/>
    <property type="match status" value="1"/>
</dbReference>
<dbReference type="Proteomes" id="UP001596161">
    <property type="component" value="Unassembled WGS sequence"/>
</dbReference>
<keyword evidence="5" id="KW-1185">Reference proteome</keyword>
<dbReference type="PANTHER" id="PTHR44196:SF2">
    <property type="entry name" value="SHORT-CHAIN DEHYDROGENASE-RELATED"/>
    <property type="match status" value="1"/>
</dbReference>
<dbReference type="Pfam" id="PF00106">
    <property type="entry name" value="adh_short"/>
    <property type="match status" value="1"/>
</dbReference>
<protein>
    <submittedName>
        <fullName evidence="4">SDR family NAD(P)-dependent oxidoreductase</fullName>
        <ecNumber evidence="4">1.-.-.-</ecNumber>
    </submittedName>
</protein>
<dbReference type="SUPFAM" id="SSF51735">
    <property type="entry name" value="NAD(P)-binding Rossmann-fold domains"/>
    <property type="match status" value="1"/>
</dbReference>
<evidence type="ECO:0000256" key="3">
    <source>
        <dbReference type="RuleBase" id="RU000363"/>
    </source>
</evidence>
<dbReference type="PRINTS" id="PR00080">
    <property type="entry name" value="SDRFAMILY"/>
</dbReference>
<name>A0ABW0E839_9BACT</name>
<dbReference type="InterPro" id="IPR036291">
    <property type="entry name" value="NAD(P)-bd_dom_sf"/>
</dbReference>
<organism evidence="4 5">
    <name type="scientific">Adhaeribacter terreus</name>
    <dbReference type="NCBI Taxonomy" id="529703"/>
    <lineage>
        <taxon>Bacteria</taxon>
        <taxon>Pseudomonadati</taxon>
        <taxon>Bacteroidota</taxon>
        <taxon>Cytophagia</taxon>
        <taxon>Cytophagales</taxon>
        <taxon>Hymenobacteraceae</taxon>
        <taxon>Adhaeribacter</taxon>
    </lineage>
</organism>
<reference evidence="5" key="1">
    <citation type="journal article" date="2019" name="Int. J. Syst. Evol. Microbiol.">
        <title>The Global Catalogue of Microorganisms (GCM) 10K type strain sequencing project: providing services to taxonomists for standard genome sequencing and annotation.</title>
        <authorList>
            <consortium name="The Broad Institute Genomics Platform"/>
            <consortium name="The Broad Institute Genome Sequencing Center for Infectious Disease"/>
            <person name="Wu L."/>
            <person name="Ma J."/>
        </authorList>
    </citation>
    <scope>NUCLEOTIDE SEQUENCE [LARGE SCALE GENOMIC DNA]</scope>
    <source>
        <strain evidence="5">KACC 12602</strain>
    </source>
</reference>
<dbReference type="PIRSF" id="PIRSF000126">
    <property type="entry name" value="11-beta-HSD1"/>
    <property type="match status" value="1"/>
</dbReference>
<keyword evidence="2 4" id="KW-0560">Oxidoreductase</keyword>
<dbReference type="EC" id="1.-.-.-" evidence="4"/>
<dbReference type="RefSeq" id="WP_378016907.1">
    <property type="nucleotide sequence ID" value="NZ_JBHSKT010000004.1"/>
</dbReference>
<evidence type="ECO:0000313" key="4">
    <source>
        <dbReference type="EMBL" id="MFC5270537.1"/>
    </source>
</evidence>